<dbReference type="OrthoDB" id="9808813at2"/>
<dbReference type="GO" id="GO:0003684">
    <property type="term" value="F:damaged DNA binding"/>
    <property type="evidence" value="ECO:0007669"/>
    <property type="project" value="InterPro"/>
</dbReference>
<dbReference type="PANTHER" id="PTHR11076:SF33">
    <property type="entry name" value="DNA POLYMERASE KAPPA"/>
    <property type="match status" value="1"/>
</dbReference>
<dbReference type="InterPro" id="IPR001126">
    <property type="entry name" value="UmuC"/>
</dbReference>
<dbReference type="InterPro" id="IPR024728">
    <property type="entry name" value="PolY_HhH_motif"/>
</dbReference>
<dbReference type="Pfam" id="PF00817">
    <property type="entry name" value="IMS"/>
    <property type="match status" value="1"/>
</dbReference>
<dbReference type="PROSITE" id="PS50173">
    <property type="entry name" value="UMUC"/>
    <property type="match status" value="1"/>
</dbReference>
<dbReference type="Pfam" id="PF11798">
    <property type="entry name" value="IMS_HHH"/>
    <property type="match status" value="1"/>
</dbReference>
<reference evidence="2 3" key="1">
    <citation type="submission" date="2017-09" db="EMBL/GenBank/DDBJ databases">
        <title>SPAdes assembly of the Mesoplasma lactucae genome.</title>
        <authorList>
            <person name="Knight T.F."/>
            <person name="Rubinstein R."/>
            <person name="Citino T."/>
        </authorList>
    </citation>
    <scope>NUCLEOTIDE SEQUENCE [LARGE SCALE GENOMIC DNA]</scope>
    <source>
        <strain evidence="2 3">831-C4</strain>
    </source>
</reference>
<dbReference type="InterPro" id="IPR050116">
    <property type="entry name" value="DNA_polymerase-Y"/>
</dbReference>
<dbReference type="InterPro" id="IPR017961">
    <property type="entry name" value="DNA_pol_Y-fam_little_finger"/>
</dbReference>
<dbReference type="GO" id="GO:0009432">
    <property type="term" value="P:SOS response"/>
    <property type="evidence" value="ECO:0007669"/>
    <property type="project" value="TreeGrafter"/>
</dbReference>
<dbReference type="InterPro" id="IPR043128">
    <property type="entry name" value="Rev_trsase/Diguanyl_cyclase"/>
</dbReference>
<dbReference type="SUPFAM" id="SSF56672">
    <property type="entry name" value="DNA/RNA polymerases"/>
    <property type="match status" value="1"/>
</dbReference>
<dbReference type="Gene3D" id="3.30.70.270">
    <property type="match status" value="1"/>
</dbReference>
<evidence type="ECO:0000256" key="1">
    <source>
        <dbReference type="ARBA" id="ARBA00010945"/>
    </source>
</evidence>
<dbReference type="Gene3D" id="3.40.1170.60">
    <property type="match status" value="1"/>
</dbReference>
<evidence type="ECO:0000313" key="3">
    <source>
        <dbReference type="Proteomes" id="UP000232227"/>
    </source>
</evidence>
<dbReference type="Pfam" id="PF11799">
    <property type="entry name" value="IMS_C"/>
    <property type="match status" value="1"/>
</dbReference>
<keyword evidence="3" id="KW-1185">Reference proteome</keyword>
<dbReference type="GO" id="GO:0006281">
    <property type="term" value="P:DNA repair"/>
    <property type="evidence" value="ECO:0007669"/>
    <property type="project" value="InterPro"/>
</dbReference>
<accession>A0A291IRM5</accession>
<dbReference type="AlphaFoldDB" id="A0A291IRM5"/>
<dbReference type="GO" id="GO:0042276">
    <property type="term" value="P:error-prone translesion synthesis"/>
    <property type="evidence" value="ECO:0007669"/>
    <property type="project" value="TreeGrafter"/>
</dbReference>
<dbReference type="Proteomes" id="UP000232227">
    <property type="component" value="Chromosome"/>
</dbReference>
<dbReference type="Gene3D" id="3.30.1490.100">
    <property type="entry name" value="DNA polymerase, Y-family, little finger domain"/>
    <property type="match status" value="1"/>
</dbReference>
<dbReference type="PANTHER" id="PTHR11076">
    <property type="entry name" value="DNA REPAIR POLYMERASE UMUC / TRANSFERASE FAMILY MEMBER"/>
    <property type="match status" value="1"/>
</dbReference>
<dbReference type="InterPro" id="IPR022880">
    <property type="entry name" value="DNApol_IV"/>
</dbReference>
<evidence type="ECO:0000313" key="2">
    <source>
        <dbReference type="EMBL" id="ATG97388.1"/>
    </source>
</evidence>
<dbReference type="InterPro" id="IPR036775">
    <property type="entry name" value="DNA_pol_Y-fam_lit_finger_sf"/>
</dbReference>
<name>A0A291IRM5_9MOLU</name>
<dbReference type="GO" id="GO:0005829">
    <property type="term" value="C:cytosol"/>
    <property type="evidence" value="ECO:0007669"/>
    <property type="project" value="TreeGrafter"/>
</dbReference>
<dbReference type="GO" id="GO:0003887">
    <property type="term" value="F:DNA-directed DNA polymerase activity"/>
    <property type="evidence" value="ECO:0007669"/>
    <property type="project" value="InterPro"/>
</dbReference>
<gene>
    <name evidence="2" type="ORF">CP520_01270</name>
</gene>
<comment type="similarity">
    <text evidence="1">Belongs to the DNA polymerase type-Y family.</text>
</comment>
<sequence length="423" mass="48394">MNSKKVIMHLDMDAFFASCMQLKYPYLRNKPIVVAYKDKSSIIVTSSYEARKLGVKTGMPLYCAYKQTNNAIIQVDPEYSLFSTYSEQVFSIIYNEFSKQLEVASIDECYIDVTNEWQRYGTPKKMAIAIKNRINEVLGLTCSIGISDNKFLAKVVGKVNKPNGVTVANPKNIKNILWDKNVDDIHGIGKALSKKMHKLDINTVKDLALSDDDFLLKNFGRYGLELKRNVNGFGSDVVLTKHNDYKNISNEVTLSNPIYNEEEFLELIHNLTIHVANRASQRKMVAKTLAISVHYAWKGDMGEDFDQIKHHKRESHQIKTEEYTADSEVMYAYLNQLALEKIDVSKGIKLVSVGMRNTIRRELIPYQFSFMDNDSDNLSNYFSLQTQHKIKRAKDIEAAHGKLSGQTKYIKKDEIHFSPKAKK</sequence>
<dbReference type="SUPFAM" id="SSF100879">
    <property type="entry name" value="Lesion bypass DNA polymerase (Y-family), little finger domain"/>
    <property type="match status" value="1"/>
</dbReference>
<organism evidence="2 3">
    <name type="scientific">Mesoplasma lactucae ATCC 49193</name>
    <dbReference type="NCBI Taxonomy" id="81460"/>
    <lineage>
        <taxon>Bacteria</taxon>
        <taxon>Bacillati</taxon>
        <taxon>Mycoplasmatota</taxon>
        <taxon>Mollicutes</taxon>
        <taxon>Entomoplasmatales</taxon>
        <taxon>Entomoplasmataceae</taxon>
        <taxon>Mesoplasma</taxon>
    </lineage>
</organism>
<dbReference type="InterPro" id="IPR043502">
    <property type="entry name" value="DNA/RNA_pol_sf"/>
</dbReference>
<protein>
    <submittedName>
        <fullName evidence="2">Uncharacterized protein</fullName>
    </submittedName>
</protein>
<proteinExistence type="inferred from homology"/>
<dbReference type="KEGG" id="mlac:CP520_01270"/>
<dbReference type="RefSeq" id="WP_096862676.1">
    <property type="nucleotide sequence ID" value="NZ_CP023668.1"/>
</dbReference>
<dbReference type="EMBL" id="CP023668">
    <property type="protein sequence ID" value="ATG97388.1"/>
    <property type="molecule type" value="Genomic_DNA"/>
</dbReference>
<dbReference type="Gene3D" id="1.10.150.20">
    <property type="entry name" value="5' to 3' exonuclease, C-terminal subdomain"/>
    <property type="match status" value="1"/>
</dbReference>
<dbReference type="CDD" id="cd03586">
    <property type="entry name" value="PolY_Pol_IV_kappa"/>
    <property type="match status" value="1"/>
</dbReference>